<reference evidence="17 18" key="1">
    <citation type="journal article" date="2019" name="Nat. Med.">
        <title>A library of human gut bacterial isolates paired with longitudinal multiomics data enables mechanistic microbiome research.</title>
        <authorList>
            <person name="Poyet M."/>
            <person name="Groussin M."/>
            <person name="Gibbons S.M."/>
            <person name="Avila-Pacheco J."/>
            <person name="Jiang X."/>
            <person name="Kearney S.M."/>
            <person name="Perrotta A.R."/>
            <person name="Berdy B."/>
            <person name="Zhao S."/>
            <person name="Lieberman T.D."/>
            <person name="Swanson P.K."/>
            <person name="Smith M."/>
            <person name="Roesemann S."/>
            <person name="Alexander J.E."/>
            <person name="Rich S.A."/>
            <person name="Livny J."/>
            <person name="Vlamakis H."/>
            <person name="Clish C."/>
            <person name="Bullock K."/>
            <person name="Deik A."/>
            <person name="Scott J."/>
            <person name="Pierce K.A."/>
            <person name="Xavier R.J."/>
            <person name="Alm E.J."/>
        </authorList>
    </citation>
    <scope>NUCLEOTIDE SEQUENCE [LARGE SCALE GENOMIC DNA]</scope>
    <source>
        <strain evidence="17 18">BIOML-A2</strain>
    </source>
</reference>
<keyword evidence="12 16" id="KW-0694">RNA-binding</keyword>
<keyword evidence="5 16" id="KW-0963">Cytoplasm</keyword>
<evidence type="ECO:0000256" key="2">
    <source>
        <dbReference type="ARBA" id="ARBA00004496"/>
    </source>
</evidence>
<dbReference type="EMBL" id="WNCL01000003">
    <property type="protein sequence ID" value="MTU42342.1"/>
    <property type="molecule type" value="Genomic_DNA"/>
</dbReference>
<dbReference type="GO" id="GO:0046872">
    <property type="term" value="F:metal ion binding"/>
    <property type="evidence" value="ECO:0007669"/>
    <property type="project" value="UniProtKB-KW"/>
</dbReference>
<evidence type="ECO:0000256" key="10">
    <source>
        <dbReference type="ARBA" id="ARBA00022833"/>
    </source>
</evidence>
<dbReference type="InterPro" id="IPR014729">
    <property type="entry name" value="Rossmann-like_a/b/a_fold"/>
</dbReference>
<dbReference type="InterPro" id="IPR004495">
    <property type="entry name" value="Met-tRNA-synth_bsu_C"/>
</dbReference>
<feature type="short sequence motif" description="'HIGH' region" evidence="16">
    <location>
        <begin position="13"/>
        <end position="23"/>
    </location>
</feature>
<dbReference type="InterPro" id="IPR014758">
    <property type="entry name" value="Met-tRNA_synth"/>
</dbReference>
<comment type="caution">
    <text evidence="17">The sequence shown here is derived from an EMBL/GenBank/DDBJ whole genome shotgun (WGS) entry which is preliminary data.</text>
</comment>
<dbReference type="Gene3D" id="2.20.28.20">
    <property type="entry name" value="Methionyl-tRNA synthetase, Zn-domain"/>
    <property type="match status" value="1"/>
</dbReference>
<accession>A0A6I3RXH2</accession>
<dbReference type="InterPro" id="IPR009080">
    <property type="entry name" value="tRNAsynth_Ia_anticodon-bd"/>
</dbReference>
<comment type="subunit">
    <text evidence="4 16">Homodimer.</text>
</comment>
<dbReference type="Gene3D" id="1.10.730.10">
    <property type="entry name" value="Isoleucyl-tRNA Synthetase, Domain 1"/>
    <property type="match status" value="1"/>
</dbReference>
<feature type="binding site" evidence="16">
    <location>
        <position position="343"/>
    </location>
    <ligand>
        <name>ATP</name>
        <dbReference type="ChEBI" id="CHEBI:30616"/>
    </ligand>
</feature>
<dbReference type="GO" id="GO:0004825">
    <property type="term" value="F:methionine-tRNA ligase activity"/>
    <property type="evidence" value="ECO:0007669"/>
    <property type="project" value="UniProtKB-UniRule"/>
</dbReference>
<keyword evidence="10 16" id="KW-0862">Zinc</keyword>
<evidence type="ECO:0000256" key="3">
    <source>
        <dbReference type="ARBA" id="ARBA00008258"/>
    </source>
</evidence>
<dbReference type="InterPro" id="IPR023458">
    <property type="entry name" value="Met-tRNA_ligase_1"/>
</dbReference>
<evidence type="ECO:0000256" key="16">
    <source>
        <dbReference type="HAMAP-Rule" id="MF_00098"/>
    </source>
</evidence>
<dbReference type="EC" id="6.1.1.10" evidence="16"/>
<dbReference type="InterPro" id="IPR041872">
    <property type="entry name" value="Anticodon_Met"/>
</dbReference>
<dbReference type="InterPro" id="IPR002547">
    <property type="entry name" value="tRNA-bd_dom"/>
</dbReference>
<feature type="binding site" evidence="16">
    <location>
        <position position="144"/>
    </location>
    <ligand>
        <name>Zn(2+)</name>
        <dbReference type="ChEBI" id="CHEBI:29105"/>
    </ligand>
</feature>
<evidence type="ECO:0000256" key="9">
    <source>
        <dbReference type="ARBA" id="ARBA00022741"/>
    </source>
</evidence>
<feature type="binding site" evidence="16">
    <location>
        <position position="157"/>
    </location>
    <ligand>
        <name>Zn(2+)</name>
        <dbReference type="ChEBI" id="CHEBI:29105"/>
    </ligand>
</feature>
<dbReference type="NCBIfam" id="TIGR00398">
    <property type="entry name" value="metG"/>
    <property type="match status" value="1"/>
</dbReference>
<evidence type="ECO:0000256" key="12">
    <source>
        <dbReference type="ARBA" id="ARBA00022884"/>
    </source>
</evidence>
<dbReference type="SUPFAM" id="SSF47323">
    <property type="entry name" value="Anticodon-binding domain of a subclass of class I aminoacyl-tRNA synthetases"/>
    <property type="match status" value="1"/>
</dbReference>
<dbReference type="PANTHER" id="PTHR45765">
    <property type="entry name" value="METHIONINE--TRNA LIGASE"/>
    <property type="match status" value="1"/>
</dbReference>
<feature type="binding site" evidence="16">
    <location>
        <position position="160"/>
    </location>
    <ligand>
        <name>Zn(2+)</name>
        <dbReference type="ChEBI" id="CHEBI:29105"/>
    </ligand>
</feature>
<evidence type="ECO:0000256" key="7">
    <source>
        <dbReference type="ARBA" id="ARBA00022598"/>
    </source>
</evidence>
<organism evidence="17 18">
    <name type="scientific">Parasutterella excrementihominis</name>
    <dbReference type="NCBI Taxonomy" id="487175"/>
    <lineage>
        <taxon>Bacteria</taxon>
        <taxon>Pseudomonadati</taxon>
        <taxon>Pseudomonadota</taxon>
        <taxon>Betaproteobacteria</taxon>
        <taxon>Burkholderiales</taxon>
        <taxon>Sutterellaceae</taxon>
        <taxon>Parasutterella</taxon>
    </lineage>
</organism>
<feature type="short sequence motif" description="'KMSKS' region" evidence="16">
    <location>
        <begin position="340"/>
        <end position="344"/>
    </location>
</feature>
<protein>
    <recommendedName>
        <fullName evidence="16">Methionine--tRNA ligase</fullName>
        <ecNumber evidence="16">6.1.1.10</ecNumber>
    </recommendedName>
    <alternativeName>
        <fullName evidence="16">Methionyl-tRNA synthetase</fullName>
        <shortName evidence="16">MetRS</shortName>
    </alternativeName>
</protein>
<evidence type="ECO:0000256" key="8">
    <source>
        <dbReference type="ARBA" id="ARBA00022723"/>
    </source>
</evidence>
<dbReference type="GO" id="GO:0005524">
    <property type="term" value="F:ATP binding"/>
    <property type="evidence" value="ECO:0007669"/>
    <property type="project" value="UniProtKB-UniRule"/>
</dbReference>
<evidence type="ECO:0000256" key="14">
    <source>
        <dbReference type="ARBA" id="ARBA00023146"/>
    </source>
</evidence>
<keyword evidence="9 16" id="KW-0547">Nucleotide-binding</keyword>
<keyword evidence="6 16" id="KW-0820">tRNA-binding</keyword>
<dbReference type="SUPFAM" id="SSF50249">
    <property type="entry name" value="Nucleic acid-binding proteins"/>
    <property type="match status" value="1"/>
</dbReference>
<dbReference type="InterPro" id="IPR033911">
    <property type="entry name" value="MetRS_core"/>
</dbReference>
<proteinExistence type="inferred from homology"/>
<dbReference type="InterPro" id="IPR012340">
    <property type="entry name" value="NA-bd_OB-fold"/>
</dbReference>
<dbReference type="AlphaFoldDB" id="A0A6I3RXH2"/>
<dbReference type="Pfam" id="PF09334">
    <property type="entry name" value="tRNA-synt_1g"/>
    <property type="match status" value="1"/>
</dbReference>
<dbReference type="GO" id="GO:0000049">
    <property type="term" value="F:tRNA binding"/>
    <property type="evidence" value="ECO:0007669"/>
    <property type="project" value="UniProtKB-UniRule"/>
</dbReference>
<evidence type="ECO:0000256" key="6">
    <source>
        <dbReference type="ARBA" id="ARBA00022555"/>
    </source>
</evidence>
<evidence type="ECO:0000256" key="4">
    <source>
        <dbReference type="ARBA" id="ARBA00011738"/>
    </source>
</evidence>
<comment type="catalytic activity">
    <reaction evidence="15 16">
        <text>tRNA(Met) + L-methionine + ATP = L-methionyl-tRNA(Met) + AMP + diphosphate</text>
        <dbReference type="Rhea" id="RHEA:13481"/>
        <dbReference type="Rhea" id="RHEA-COMP:9667"/>
        <dbReference type="Rhea" id="RHEA-COMP:9698"/>
        <dbReference type="ChEBI" id="CHEBI:30616"/>
        <dbReference type="ChEBI" id="CHEBI:33019"/>
        <dbReference type="ChEBI" id="CHEBI:57844"/>
        <dbReference type="ChEBI" id="CHEBI:78442"/>
        <dbReference type="ChEBI" id="CHEBI:78530"/>
        <dbReference type="ChEBI" id="CHEBI:456215"/>
        <dbReference type="EC" id="6.1.1.10"/>
    </reaction>
</comment>
<evidence type="ECO:0000256" key="5">
    <source>
        <dbReference type="ARBA" id="ARBA00022490"/>
    </source>
</evidence>
<evidence type="ECO:0000256" key="15">
    <source>
        <dbReference type="ARBA" id="ARBA00047364"/>
    </source>
</evidence>
<dbReference type="Proteomes" id="UP000462362">
    <property type="component" value="Unassembled WGS sequence"/>
</dbReference>
<dbReference type="HAMAP" id="MF_00098">
    <property type="entry name" value="Met_tRNA_synth_type1"/>
    <property type="match status" value="1"/>
</dbReference>
<sequence length="700" mass="78732">MTNRTIFLTTALPYANGNFHFGHIMEYIQADIWVRHQRMCGSTVHFVGADDAHGAPIMISAQKKGVTPQEYVAEISAGRAKYLDGFFIRFDHWHSTDSKENTELAQDIYKRLKKAGLIYSKEIEQYYDPVRQMFLADRFIKGTCPKCGAPDQYGDSCEVCASVYRPTDLINPYSALSGSKLELRKSKHFFFKLSDPNCVEFLRQWTRSTAPDGTPRLQSQIVAKTAEWLGKDGDLSDWDISRDAPYFGIEIPDEPGKFFYVWLDAPIGYLASLKAYCESKGINFEALLETSTTEQIHIIGKDIAYFHTLFWPAMLHFSGKPFRVPDHVWAHGFVTVDGQKMSKSRGTGLDPLVYLELGMDPEWLRYYFAYKLNSKVEDVDFSSADFISRTNSDLVGKYVNIASRSAGFLVKRFEGRVSDPAIAESSLIAEIKAAAPDINASFEGREYGKALRAVMELANKVNEYVDQKQPWELAKQPERAAELHAVCSVTLEAFRLLTLFLKPVLPRTAENVETFLNCGELTWNSVDNALSSDKPINPFKHLMKRVDEKQVQQLFELSSKAAKAASEPAKEEKKAEAESEEFVFEPLAPNITFDDFAKVDLRIGKILDCKKVEKSRKLLQLTIDVGEKEPRNIFSGIAAYYKPEDLIGKLTAVVANLEPRKMMGSFSQGMLLSASDGADTPSGLYLLEPFPGAKPGMRLH</sequence>
<dbReference type="InterPro" id="IPR029038">
    <property type="entry name" value="MetRS_Zn"/>
</dbReference>
<keyword evidence="7 16" id="KW-0436">Ligase</keyword>
<keyword evidence="11 16" id="KW-0067">ATP-binding</keyword>
<dbReference type="NCBIfam" id="NF001100">
    <property type="entry name" value="PRK00133.1"/>
    <property type="match status" value="1"/>
</dbReference>
<dbReference type="Pfam" id="PF19303">
    <property type="entry name" value="Anticodon_3"/>
    <property type="match status" value="1"/>
</dbReference>
<evidence type="ECO:0000313" key="18">
    <source>
        <dbReference type="Proteomes" id="UP000462362"/>
    </source>
</evidence>
<comment type="subcellular location">
    <subcellularLocation>
        <location evidence="2 16">Cytoplasm</location>
    </subcellularLocation>
</comment>
<name>A0A6I3RXH2_9BURK</name>
<comment type="similarity">
    <text evidence="3 16">Belongs to the class-I aminoacyl-tRNA synthetase family. MetG type 1 subfamily.</text>
</comment>
<keyword evidence="13 16" id="KW-0648">Protein biosynthesis</keyword>
<keyword evidence="8 16" id="KW-0479">Metal-binding</keyword>
<dbReference type="GO" id="GO:0005829">
    <property type="term" value="C:cytosol"/>
    <property type="evidence" value="ECO:0007669"/>
    <property type="project" value="TreeGrafter"/>
</dbReference>
<dbReference type="PANTHER" id="PTHR45765:SF1">
    <property type="entry name" value="METHIONINE--TRNA LIGASE, CYTOPLASMIC"/>
    <property type="match status" value="1"/>
</dbReference>
<dbReference type="PRINTS" id="PR01041">
    <property type="entry name" value="TRNASYNTHMET"/>
</dbReference>
<dbReference type="Gene3D" id="2.40.50.140">
    <property type="entry name" value="Nucleic acid-binding proteins"/>
    <property type="match status" value="1"/>
</dbReference>
<dbReference type="CDD" id="cd07957">
    <property type="entry name" value="Anticodon_Ia_Met"/>
    <property type="match status" value="1"/>
</dbReference>
<dbReference type="CDD" id="cd02800">
    <property type="entry name" value="tRNA_bind_EcMetRS_like"/>
    <property type="match status" value="1"/>
</dbReference>
<dbReference type="SUPFAM" id="SSF57770">
    <property type="entry name" value="Methionyl-tRNA synthetase (MetRS), Zn-domain"/>
    <property type="match status" value="1"/>
</dbReference>
<dbReference type="SUPFAM" id="SSF52374">
    <property type="entry name" value="Nucleotidylyl transferase"/>
    <property type="match status" value="1"/>
</dbReference>
<comment type="cofactor">
    <cofactor evidence="16">
        <name>Zn(2+)</name>
        <dbReference type="ChEBI" id="CHEBI:29105"/>
    </cofactor>
    <text evidence="16">Binds 1 zinc ion per subunit.</text>
</comment>
<feature type="binding site" evidence="16">
    <location>
        <position position="147"/>
    </location>
    <ligand>
        <name>Zn(2+)</name>
        <dbReference type="ChEBI" id="CHEBI:29105"/>
    </ligand>
</feature>
<gene>
    <name evidence="16 17" type="primary">metG</name>
    <name evidence="17" type="ORF">GMD42_01645</name>
</gene>
<keyword evidence="14 16" id="KW-0030">Aminoacyl-tRNA synthetase</keyword>
<dbReference type="InterPro" id="IPR015413">
    <property type="entry name" value="Methionyl/Leucyl_tRNA_Synth"/>
</dbReference>
<dbReference type="NCBIfam" id="TIGR00399">
    <property type="entry name" value="metG_C_term"/>
    <property type="match status" value="1"/>
</dbReference>
<evidence type="ECO:0000256" key="1">
    <source>
        <dbReference type="ARBA" id="ARBA00003314"/>
    </source>
</evidence>
<dbReference type="PROSITE" id="PS50886">
    <property type="entry name" value="TRBD"/>
    <property type="match status" value="1"/>
</dbReference>
<comment type="function">
    <text evidence="1 16">Is required not only for elongation of protein synthesis but also for the initiation of all mRNA translation through initiator tRNA(fMet) aminoacylation.</text>
</comment>
<evidence type="ECO:0000313" key="17">
    <source>
        <dbReference type="EMBL" id="MTU42342.1"/>
    </source>
</evidence>
<evidence type="ECO:0000256" key="13">
    <source>
        <dbReference type="ARBA" id="ARBA00022917"/>
    </source>
</evidence>
<dbReference type="Pfam" id="PF01588">
    <property type="entry name" value="tRNA_bind"/>
    <property type="match status" value="1"/>
</dbReference>
<dbReference type="FunFam" id="2.20.28.20:FF:000001">
    <property type="entry name" value="Methionine--tRNA ligase"/>
    <property type="match status" value="1"/>
</dbReference>
<dbReference type="Gene3D" id="3.40.50.620">
    <property type="entry name" value="HUPs"/>
    <property type="match status" value="1"/>
</dbReference>
<evidence type="ECO:0000256" key="11">
    <source>
        <dbReference type="ARBA" id="ARBA00022840"/>
    </source>
</evidence>
<dbReference type="GO" id="GO:0006431">
    <property type="term" value="P:methionyl-tRNA aminoacylation"/>
    <property type="evidence" value="ECO:0007669"/>
    <property type="project" value="UniProtKB-UniRule"/>
</dbReference>
<dbReference type="FunFam" id="2.40.50.140:FF:000042">
    <property type="entry name" value="Methionine--tRNA ligase"/>
    <property type="match status" value="1"/>
</dbReference>